<dbReference type="PROSITE" id="PS51257">
    <property type="entry name" value="PROKAR_LIPOPROTEIN"/>
    <property type="match status" value="1"/>
</dbReference>
<evidence type="ECO:0000313" key="9">
    <source>
        <dbReference type="Proteomes" id="UP000505306"/>
    </source>
</evidence>
<accession>A0A6G6GQ30</accession>
<feature type="domain" description="PPIase FKBP-type" evidence="7">
    <location>
        <begin position="126"/>
        <end position="234"/>
    </location>
</feature>
<evidence type="ECO:0000256" key="6">
    <source>
        <dbReference type="SAM" id="SignalP"/>
    </source>
</evidence>
<evidence type="ECO:0000313" key="8">
    <source>
        <dbReference type="EMBL" id="QIE60658.1"/>
    </source>
</evidence>
<dbReference type="AlphaFoldDB" id="A0A6G6GQ30"/>
<keyword evidence="9" id="KW-1185">Reference proteome</keyword>
<feature type="region of interest" description="Disordered" evidence="5">
    <location>
        <begin position="237"/>
        <end position="311"/>
    </location>
</feature>
<feature type="chain" id="PRO_5026252021" description="peptidylprolyl isomerase" evidence="6">
    <location>
        <begin position="23"/>
        <end position="311"/>
    </location>
</feature>
<dbReference type="KEGG" id="mgel:G5B37_14140"/>
<evidence type="ECO:0000256" key="2">
    <source>
        <dbReference type="ARBA" id="ARBA00013194"/>
    </source>
</evidence>
<evidence type="ECO:0000256" key="1">
    <source>
        <dbReference type="ARBA" id="ARBA00000971"/>
    </source>
</evidence>
<keyword evidence="3 4" id="KW-0697">Rotamase</keyword>
<organism evidence="8 9">
    <name type="scientific">Rasiella rasia</name>
    <dbReference type="NCBI Taxonomy" id="2744027"/>
    <lineage>
        <taxon>Bacteria</taxon>
        <taxon>Pseudomonadati</taxon>
        <taxon>Bacteroidota</taxon>
        <taxon>Flavobacteriia</taxon>
        <taxon>Flavobacteriales</taxon>
        <taxon>Flavobacteriaceae</taxon>
        <taxon>Rasiella</taxon>
    </lineage>
</organism>
<reference evidence="8 9" key="1">
    <citation type="submission" date="2020-02" db="EMBL/GenBank/DDBJ databases">
        <title>Complete genome sequence of Flavobacteriaceae bacterium.</title>
        <authorList>
            <person name="Kim S.-J."/>
            <person name="Kim Y.-S."/>
            <person name="Kim K.-H."/>
        </authorList>
    </citation>
    <scope>NUCLEOTIDE SEQUENCE [LARGE SCALE GENOMIC DNA]</scope>
    <source>
        <strain evidence="8 9">RR4-40</strain>
    </source>
</reference>
<dbReference type="PROSITE" id="PS50059">
    <property type="entry name" value="FKBP_PPIASE"/>
    <property type="match status" value="1"/>
</dbReference>
<dbReference type="InterPro" id="IPR046357">
    <property type="entry name" value="PPIase_dom_sf"/>
</dbReference>
<dbReference type="EC" id="5.2.1.8" evidence="2 4"/>
<evidence type="ECO:0000256" key="5">
    <source>
        <dbReference type="SAM" id="MobiDB-lite"/>
    </source>
</evidence>
<comment type="catalytic activity">
    <reaction evidence="1 4">
        <text>[protein]-peptidylproline (omega=180) = [protein]-peptidylproline (omega=0)</text>
        <dbReference type="Rhea" id="RHEA:16237"/>
        <dbReference type="Rhea" id="RHEA-COMP:10747"/>
        <dbReference type="Rhea" id="RHEA-COMP:10748"/>
        <dbReference type="ChEBI" id="CHEBI:83833"/>
        <dbReference type="ChEBI" id="CHEBI:83834"/>
        <dbReference type="EC" id="5.2.1.8"/>
    </reaction>
</comment>
<dbReference type="GO" id="GO:0003755">
    <property type="term" value="F:peptidyl-prolyl cis-trans isomerase activity"/>
    <property type="evidence" value="ECO:0007669"/>
    <property type="project" value="UniProtKB-KW"/>
</dbReference>
<dbReference type="InterPro" id="IPR001179">
    <property type="entry name" value="PPIase_FKBP_dom"/>
</dbReference>
<keyword evidence="6" id="KW-0732">Signal</keyword>
<dbReference type="EMBL" id="CP049057">
    <property type="protein sequence ID" value="QIE60658.1"/>
    <property type="molecule type" value="Genomic_DNA"/>
</dbReference>
<evidence type="ECO:0000256" key="3">
    <source>
        <dbReference type="ARBA" id="ARBA00023110"/>
    </source>
</evidence>
<feature type="signal peptide" evidence="6">
    <location>
        <begin position="1"/>
        <end position="22"/>
    </location>
</feature>
<keyword evidence="4" id="KW-0413">Isomerase</keyword>
<sequence>MKKILKYGVLLLTILPALVACGGDDDNTDPNFVPARDRGEEEPLSTVIVEEYLNTHFYNYEEFANPPANFDYKIKFDTIAGENADKIRLIDQVSSKIVKDRVTEGVTYKLYYLDALQGAGEKPTFGDFATVSYEGIYINEEESTSPYTKLFDSSVTPVKFDLTTIVNGLQDAIIEFETASNFTTNPDGSISFEDYGVGAVFMQAGLGYYVNPPPGSDIPLYSQLIFTFQLYAKETGDQDGDGLPTFMEDPNGNGLEEDDDTDGDVAPNFDDADDDGDGRPTRDEIVIDSQGNVTFTDTDGDGIPDHLDADS</sequence>
<dbReference type="RefSeq" id="WP_164680669.1">
    <property type="nucleotide sequence ID" value="NZ_CP049057.1"/>
</dbReference>
<dbReference type="SUPFAM" id="SSF54534">
    <property type="entry name" value="FKBP-like"/>
    <property type="match status" value="1"/>
</dbReference>
<evidence type="ECO:0000259" key="7">
    <source>
        <dbReference type="PROSITE" id="PS50059"/>
    </source>
</evidence>
<protein>
    <recommendedName>
        <fullName evidence="2 4">peptidylprolyl isomerase</fullName>
        <ecNumber evidence="2 4">5.2.1.8</ecNumber>
    </recommendedName>
</protein>
<gene>
    <name evidence="8" type="ORF">G5B37_14140</name>
</gene>
<dbReference type="Proteomes" id="UP000505306">
    <property type="component" value="Chromosome"/>
</dbReference>
<dbReference type="Gene3D" id="3.10.50.40">
    <property type="match status" value="1"/>
</dbReference>
<name>A0A6G6GQ30_9FLAO</name>
<evidence type="ECO:0000256" key="4">
    <source>
        <dbReference type="PROSITE-ProRule" id="PRU00277"/>
    </source>
</evidence>
<proteinExistence type="predicted"/>